<dbReference type="EMBL" id="CAACXN010000001">
    <property type="protein sequence ID" value="VEW10153.1"/>
    <property type="molecule type" value="Genomic_DNA"/>
</dbReference>
<evidence type="ECO:0000313" key="3">
    <source>
        <dbReference type="EMBL" id="VEW10153.1"/>
    </source>
</evidence>
<feature type="compositionally biased region" description="Basic and acidic residues" evidence="1">
    <location>
        <begin position="105"/>
        <end position="123"/>
    </location>
</feature>
<feature type="region of interest" description="Disordered" evidence="1">
    <location>
        <begin position="1"/>
        <end position="181"/>
    </location>
</feature>
<dbReference type="Proteomes" id="UP000386281">
    <property type="component" value="Unassembled WGS sequence"/>
</dbReference>
<protein>
    <submittedName>
        <fullName evidence="3">Bifunctional (P)ppGpp synthase/hydrolase relA</fullName>
    </submittedName>
</protein>
<gene>
    <name evidence="3" type="primary">relA_2</name>
    <name evidence="3" type="ORF">NCTC12391_00002</name>
</gene>
<feature type="domain" description="ACT" evidence="2">
    <location>
        <begin position="251"/>
        <end position="325"/>
    </location>
</feature>
<feature type="region of interest" description="Disordered" evidence="1">
    <location>
        <begin position="221"/>
        <end position="260"/>
    </location>
</feature>
<feature type="compositionally biased region" description="Low complexity" evidence="1">
    <location>
        <begin position="247"/>
        <end position="260"/>
    </location>
</feature>
<feature type="compositionally biased region" description="Low complexity" evidence="1">
    <location>
        <begin position="224"/>
        <end position="240"/>
    </location>
</feature>
<accession>A0A449CY20</accession>
<dbReference type="GO" id="GO:0016787">
    <property type="term" value="F:hydrolase activity"/>
    <property type="evidence" value="ECO:0007669"/>
    <property type="project" value="UniProtKB-KW"/>
</dbReference>
<dbReference type="InterPro" id="IPR045865">
    <property type="entry name" value="ACT-like_dom_sf"/>
</dbReference>
<reference evidence="3 4" key="1">
    <citation type="submission" date="2019-02" db="EMBL/GenBank/DDBJ databases">
        <authorList>
            <consortium name="Pathogen Informatics"/>
        </authorList>
    </citation>
    <scope>NUCLEOTIDE SEQUENCE [LARGE SCALE GENOMIC DNA]</scope>
    <source>
        <strain evidence="3 4">3012STDY7078520</strain>
    </source>
</reference>
<feature type="compositionally biased region" description="Basic residues" evidence="1">
    <location>
        <begin position="143"/>
        <end position="158"/>
    </location>
</feature>
<dbReference type="Pfam" id="PF13291">
    <property type="entry name" value="ACT_4"/>
    <property type="match status" value="1"/>
</dbReference>
<sequence>MSLPAGATPGRLRLRRAHRGRAQDDGRPGQRPPRRPRHRAQERRLRRGLHLQGRERRSQPRLARLRQEPARPVEDPPVVLQGAPRRGDRERPRAARPGDAPPFPFRERPDEPRGAPGRLDRAAPARRHRALRGDRQRGDFGRPRRRPARQGSRRRRGGRGPASGTAQPHRPVLGHHSSSGGVVVKGVDDVLVKLARCCTPVPGDEIVGFVTRGSGVSVHGWTVPTSSPSNANPSAWSRSPGGRRRAASTSSRSRSKPRPLGLLSDITKVLTDTHVNILSASVATSKARVAQSKFVFEMSDASHLDTVLSAVRKVEGVFDVYRSREAEGRAARGSRCVRADRRPPASARRTAAGRPRRGRAENACASRAAPRR</sequence>
<organism evidence="3 4">
    <name type="scientific">Brevibacterium casei</name>
    <dbReference type="NCBI Taxonomy" id="33889"/>
    <lineage>
        <taxon>Bacteria</taxon>
        <taxon>Bacillati</taxon>
        <taxon>Actinomycetota</taxon>
        <taxon>Actinomycetes</taxon>
        <taxon>Micrococcales</taxon>
        <taxon>Brevibacteriaceae</taxon>
        <taxon>Brevibacterium</taxon>
    </lineage>
</organism>
<evidence type="ECO:0000259" key="2">
    <source>
        <dbReference type="PROSITE" id="PS51671"/>
    </source>
</evidence>
<keyword evidence="3" id="KW-0378">Hydrolase</keyword>
<feature type="compositionally biased region" description="Low complexity" evidence="1">
    <location>
        <begin position="344"/>
        <end position="353"/>
    </location>
</feature>
<evidence type="ECO:0000313" key="4">
    <source>
        <dbReference type="Proteomes" id="UP000386281"/>
    </source>
</evidence>
<dbReference type="PROSITE" id="PS51671">
    <property type="entry name" value="ACT"/>
    <property type="match status" value="1"/>
</dbReference>
<feature type="compositionally biased region" description="Basic and acidic residues" evidence="1">
    <location>
        <begin position="65"/>
        <end position="74"/>
    </location>
</feature>
<evidence type="ECO:0000256" key="1">
    <source>
        <dbReference type="SAM" id="MobiDB-lite"/>
    </source>
</evidence>
<dbReference type="CDD" id="cd04876">
    <property type="entry name" value="ACT_RelA-SpoT"/>
    <property type="match status" value="1"/>
</dbReference>
<feature type="compositionally biased region" description="Basic and acidic residues" evidence="1">
    <location>
        <begin position="131"/>
        <end position="142"/>
    </location>
</feature>
<feature type="region of interest" description="Disordered" evidence="1">
    <location>
        <begin position="329"/>
        <end position="372"/>
    </location>
</feature>
<dbReference type="SUPFAM" id="SSF55021">
    <property type="entry name" value="ACT-like"/>
    <property type="match status" value="1"/>
</dbReference>
<feature type="compositionally biased region" description="Basic residues" evidence="1">
    <location>
        <begin position="32"/>
        <end position="49"/>
    </location>
</feature>
<proteinExistence type="predicted"/>
<dbReference type="Gene3D" id="3.30.70.260">
    <property type="match status" value="1"/>
</dbReference>
<dbReference type="InterPro" id="IPR002912">
    <property type="entry name" value="ACT_dom"/>
</dbReference>
<dbReference type="AlphaFoldDB" id="A0A449CY20"/>
<name>A0A449CY20_9MICO</name>